<gene>
    <name evidence="1" type="ORF">KHA91_05810</name>
</gene>
<dbReference type="AlphaFoldDB" id="A0A942UMZ1"/>
<dbReference type="Pfam" id="PF13028">
    <property type="entry name" value="DUF3889"/>
    <property type="match status" value="1"/>
</dbReference>
<evidence type="ECO:0000313" key="2">
    <source>
        <dbReference type="Proteomes" id="UP000676456"/>
    </source>
</evidence>
<dbReference type="InterPro" id="IPR024987">
    <property type="entry name" value="DUF3889"/>
</dbReference>
<comment type="caution">
    <text evidence="1">The sequence shown here is derived from an EMBL/GenBank/DDBJ whole genome shotgun (WGS) entry which is preliminary data.</text>
</comment>
<proteinExistence type="predicted"/>
<protein>
    <submittedName>
        <fullName evidence="1">DUF3889 domain-containing protein</fullName>
    </submittedName>
</protein>
<dbReference type="EMBL" id="JAGYPN010000001">
    <property type="protein sequence ID" value="MBS4222272.1"/>
    <property type="molecule type" value="Genomic_DNA"/>
</dbReference>
<evidence type="ECO:0000313" key="1">
    <source>
        <dbReference type="EMBL" id="MBS4222272.1"/>
    </source>
</evidence>
<sequence>MKKFLLLFLTIGLFLSVGNPILTKSQQPDYVKYGRIATAVVKEDYPGEEVVDYQYVGRQKLSNTVVMDSFSFQVKENNKPVTVIVKISHSLNNKKLLNLTVEEKKA</sequence>
<dbReference type="Gene3D" id="3.10.450.390">
    <property type="entry name" value="Protein of unknown function DUF3889"/>
    <property type="match status" value="1"/>
</dbReference>
<keyword evidence="2" id="KW-1185">Reference proteome</keyword>
<dbReference type="RefSeq" id="WP_213097228.1">
    <property type="nucleotide sequence ID" value="NZ_JAGYPH010000001.1"/>
</dbReference>
<reference evidence="1 2" key="1">
    <citation type="submission" date="2021-05" db="EMBL/GenBank/DDBJ databases">
        <title>Novel Bacillus species.</title>
        <authorList>
            <person name="Liu G."/>
        </authorList>
    </citation>
    <scope>NUCLEOTIDE SEQUENCE [LARGE SCALE GENOMIC DNA]</scope>
    <source>
        <strain evidence="1 2">FJAT-49682</strain>
    </source>
</reference>
<accession>A0A942UMZ1</accession>
<name>A0A942UMZ1_9BACI</name>
<organism evidence="1 2">
    <name type="scientific">Lederbergia citrea</name>
    <dbReference type="NCBI Taxonomy" id="2833581"/>
    <lineage>
        <taxon>Bacteria</taxon>
        <taxon>Bacillati</taxon>
        <taxon>Bacillota</taxon>
        <taxon>Bacilli</taxon>
        <taxon>Bacillales</taxon>
        <taxon>Bacillaceae</taxon>
        <taxon>Lederbergia</taxon>
    </lineage>
</organism>
<dbReference type="Proteomes" id="UP000676456">
    <property type="component" value="Unassembled WGS sequence"/>
</dbReference>